<dbReference type="Proteomes" id="UP000019478">
    <property type="component" value="Unassembled WGS sequence"/>
</dbReference>
<reference evidence="2 3" key="1">
    <citation type="submission" date="2013-03" db="EMBL/GenBank/DDBJ databases">
        <title>The Genome Sequence of Capronia epimyces CBS 606.96.</title>
        <authorList>
            <consortium name="The Broad Institute Genomics Platform"/>
            <person name="Cuomo C."/>
            <person name="de Hoog S."/>
            <person name="Gorbushina A."/>
            <person name="Walker B."/>
            <person name="Young S.K."/>
            <person name="Zeng Q."/>
            <person name="Gargeya S."/>
            <person name="Fitzgerald M."/>
            <person name="Haas B."/>
            <person name="Abouelleil A."/>
            <person name="Allen A.W."/>
            <person name="Alvarado L."/>
            <person name="Arachchi H.M."/>
            <person name="Berlin A.M."/>
            <person name="Chapman S.B."/>
            <person name="Gainer-Dewar J."/>
            <person name="Goldberg J."/>
            <person name="Griggs A."/>
            <person name="Gujja S."/>
            <person name="Hansen M."/>
            <person name="Howarth C."/>
            <person name="Imamovic A."/>
            <person name="Ireland A."/>
            <person name="Larimer J."/>
            <person name="McCowan C."/>
            <person name="Murphy C."/>
            <person name="Pearson M."/>
            <person name="Poon T.W."/>
            <person name="Priest M."/>
            <person name="Roberts A."/>
            <person name="Saif S."/>
            <person name="Shea T."/>
            <person name="Sisk P."/>
            <person name="Sykes S."/>
            <person name="Wortman J."/>
            <person name="Nusbaum C."/>
            <person name="Birren B."/>
        </authorList>
    </citation>
    <scope>NUCLEOTIDE SEQUENCE [LARGE SCALE GENOMIC DNA]</scope>
    <source>
        <strain evidence="2 3">CBS 606.96</strain>
    </source>
</reference>
<organism evidence="2 3">
    <name type="scientific">Capronia epimyces CBS 606.96</name>
    <dbReference type="NCBI Taxonomy" id="1182542"/>
    <lineage>
        <taxon>Eukaryota</taxon>
        <taxon>Fungi</taxon>
        <taxon>Dikarya</taxon>
        <taxon>Ascomycota</taxon>
        <taxon>Pezizomycotina</taxon>
        <taxon>Eurotiomycetes</taxon>
        <taxon>Chaetothyriomycetidae</taxon>
        <taxon>Chaetothyriales</taxon>
        <taxon>Herpotrichiellaceae</taxon>
        <taxon>Capronia</taxon>
    </lineage>
</organism>
<feature type="region of interest" description="Disordered" evidence="1">
    <location>
        <begin position="103"/>
        <end position="160"/>
    </location>
</feature>
<accession>W9XUQ8</accession>
<evidence type="ECO:0000313" key="3">
    <source>
        <dbReference type="Proteomes" id="UP000019478"/>
    </source>
</evidence>
<name>W9XUQ8_9EURO</name>
<evidence type="ECO:0000313" key="2">
    <source>
        <dbReference type="EMBL" id="EXJ81080.1"/>
    </source>
</evidence>
<gene>
    <name evidence="2" type="ORF">A1O3_07368</name>
</gene>
<dbReference type="HOGENOM" id="CLU_1651934_0_0_1"/>
<protein>
    <submittedName>
        <fullName evidence="2">Uncharacterized protein</fullName>
    </submittedName>
</protein>
<evidence type="ECO:0000256" key="1">
    <source>
        <dbReference type="SAM" id="MobiDB-lite"/>
    </source>
</evidence>
<comment type="caution">
    <text evidence="2">The sequence shown here is derived from an EMBL/GenBank/DDBJ whole genome shotgun (WGS) entry which is preliminary data.</text>
</comment>
<dbReference type="GeneID" id="19171468"/>
<dbReference type="EMBL" id="AMGY01000006">
    <property type="protein sequence ID" value="EXJ81080.1"/>
    <property type="molecule type" value="Genomic_DNA"/>
</dbReference>
<dbReference type="RefSeq" id="XP_007735668.1">
    <property type="nucleotide sequence ID" value="XM_007737478.1"/>
</dbReference>
<sequence>MAKQPDHSQHSSEEAIADLCKVLVLQEFEESTAKYALPQLTHEIRAAAFASLMRLGMETYHHNMAKARHFVEHRKQELESELRREKFLEELKNAVKHLDAALSSYDGEKPDFSPAPKINSTDKRKKKSDTVETELSKLEGLTEKLKANLSPHRNKRPKLG</sequence>
<dbReference type="AlphaFoldDB" id="W9XUQ8"/>
<keyword evidence="3" id="KW-1185">Reference proteome</keyword>
<feature type="compositionally biased region" description="Basic and acidic residues" evidence="1">
    <location>
        <begin position="128"/>
        <end position="146"/>
    </location>
</feature>
<proteinExistence type="predicted"/>